<reference evidence="1 2" key="1">
    <citation type="submission" date="2019-03" db="EMBL/GenBank/DDBJ databases">
        <title>Genomic Encyclopedia of Type Strains, Phase IV (KMG-IV): sequencing the most valuable type-strain genomes for metagenomic binning, comparative biology and taxonomic classification.</title>
        <authorList>
            <person name="Goeker M."/>
        </authorList>
    </citation>
    <scope>NUCLEOTIDE SEQUENCE [LARGE SCALE GENOMIC DNA]</scope>
    <source>
        <strain evidence="1 2">DSM 21100</strain>
    </source>
</reference>
<organism evidence="1 2">
    <name type="scientific">Anseongella ginsenosidimutans</name>
    <dbReference type="NCBI Taxonomy" id="496056"/>
    <lineage>
        <taxon>Bacteria</taxon>
        <taxon>Pseudomonadati</taxon>
        <taxon>Bacteroidota</taxon>
        <taxon>Sphingobacteriia</taxon>
        <taxon>Sphingobacteriales</taxon>
        <taxon>Sphingobacteriaceae</taxon>
        <taxon>Anseongella</taxon>
    </lineage>
</organism>
<dbReference type="Proteomes" id="UP000295807">
    <property type="component" value="Unassembled WGS sequence"/>
</dbReference>
<dbReference type="AlphaFoldDB" id="A0A4V2UTI3"/>
<accession>A0A4V2UTI3</accession>
<proteinExistence type="predicted"/>
<sequence>MGVVSQVKDNPDIICLQLADTLCPFHKQMVADLLVFHMHLRIRLGVSDDHFYEKLLLTLVACRKQNDQKAFLFYFMKEMEAVSGKEITDIARLLQGSLLLKKDRLKVVTLPFWKETFAGI</sequence>
<dbReference type="EMBL" id="SMAD01000008">
    <property type="protein sequence ID" value="TCS86254.1"/>
    <property type="molecule type" value="Genomic_DNA"/>
</dbReference>
<evidence type="ECO:0000313" key="2">
    <source>
        <dbReference type="Proteomes" id="UP000295807"/>
    </source>
</evidence>
<protein>
    <submittedName>
        <fullName evidence="1">Uncharacterized protein</fullName>
    </submittedName>
</protein>
<keyword evidence="2" id="KW-1185">Reference proteome</keyword>
<name>A0A4V2UTI3_9SPHI</name>
<dbReference type="RefSeq" id="WP_132129658.1">
    <property type="nucleotide sequence ID" value="NZ_CP042432.1"/>
</dbReference>
<comment type="caution">
    <text evidence="1">The sequence shown here is derived from an EMBL/GenBank/DDBJ whole genome shotgun (WGS) entry which is preliminary data.</text>
</comment>
<evidence type="ECO:0000313" key="1">
    <source>
        <dbReference type="EMBL" id="TCS86254.1"/>
    </source>
</evidence>
<gene>
    <name evidence="1" type="ORF">EDD80_10845</name>
</gene>